<name>A0A916PB14_MYCTX</name>
<gene>
    <name evidence="1" type="ORF">ERS007739_01226</name>
</gene>
<evidence type="ECO:0000313" key="2">
    <source>
        <dbReference type="Proteomes" id="UP000039021"/>
    </source>
</evidence>
<sequence length="50" mass="5578">MNLFSFASARCRVCGVIQSSSLMLIRYASCRLSTRVSMRDLASGGKWRCT</sequence>
<dbReference type="EMBL" id="CSBK01000437">
    <property type="protein sequence ID" value="COX39861.1"/>
    <property type="molecule type" value="Genomic_DNA"/>
</dbReference>
<comment type="caution">
    <text evidence="1">The sequence shown here is derived from an EMBL/GenBank/DDBJ whole genome shotgun (WGS) entry which is preliminary data.</text>
</comment>
<protein>
    <submittedName>
        <fullName evidence="1">Uncharacterized protein</fullName>
    </submittedName>
</protein>
<dbReference type="Proteomes" id="UP000039021">
    <property type="component" value="Unassembled WGS sequence"/>
</dbReference>
<proteinExistence type="predicted"/>
<organism evidence="1 2">
    <name type="scientific">Mycobacterium tuberculosis</name>
    <dbReference type="NCBI Taxonomy" id="1773"/>
    <lineage>
        <taxon>Bacteria</taxon>
        <taxon>Bacillati</taxon>
        <taxon>Actinomycetota</taxon>
        <taxon>Actinomycetes</taxon>
        <taxon>Mycobacteriales</taxon>
        <taxon>Mycobacteriaceae</taxon>
        <taxon>Mycobacterium</taxon>
        <taxon>Mycobacterium tuberculosis complex</taxon>
    </lineage>
</organism>
<accession>A0A916PB14</accession>
<dbReference type="AlphaFoldDB" id="A0A916PB14"/>
<reference evidence="2" key="1">
    <citation type="submission" date="2015-03" db="EMBL/GenBank/DDBJ databases">
        <authorList>
            <consortium name="Pathogen Informatics"/>
        </authorList>
    </citation>
    <scope>NUCLEOTIDE SEQUENCE [LARGE SCALE GENOMIC DNA]</scope>
    <source>
        <strain evidence="2">N09902308</strain>
    </source>
</reference>
<evidence type="ECO:0000313" key="1">
    <source>
        <dbReference type="EMBL" id="COX39861.1"/>
    </source>
</evidence>